<comment type="caution">
    <text evidence="1">The sequence shown here is derived from an EMBL/GenBank/DDBJ whole genome shotgun (WGS) entry which is preliminary data.</text>
</comment>
<name>A0ABQ7JMR6_9FUNG</name>
<dbReference type="EMBL" id="JAAAIM010001182">
    <property type="protein sequence ID" value="KAG0281438.1"/>
    <property type="molecule type" value="Genomic_DNA"/>
</dbReference>
<dbReference type="Proteomes" id="UP001194696">
    <property type="component" value="Unassembled WGS sequence"/>
</dbReference>
<gene>
    <name evidence="1" type="ORF">BGZ96_001135</name>
</gene>
<accession>A0ABQ7JMR6</accession>
<keyword evidence="2" id="KW-1185">Reference proteome</keyword>
<protein>
    <submittedName>
        <fullName evidence="1">Uncharacterized protein</fullName>
    </submittedName>
</protein>
<evidence type="ECO:0000313" key="2">
    <source>
        <dbReference type="Proteomes" id="UP001194696"/>
    </source>
</evidence>
<proteinExistence type="predicted"/>
<evidence type="ECO:0000313" key="1">
    <source>
        <dbReference type="EMBL" id="KAG0281438.1"/>
    </source>
</evidence>
<reference evidence="1 2" key="1">
    <citation type="journal article" date="2020" name="Fungal Divers.">
        <title>Resolving the Mortierellaceae phylogeny through synthesis of multi-gene phylogenetics and phylogenomics.</title>
        <authorList>
            <person name="Vandepol N."/>
            <person name="Liber J."/>
            <person name="Desiro A."/>
            <person name="Na H."/>
            <person name="Kennedy M."/>
            <person name="Barry K."/>
            <person name="Grigoriev I.V."/>
            <person name="Miller A.N."/>
            <person name="O'Donnell K."/>
            <person name="Stajich J.E."/>
            <person name="Bonito G."/>
        </authorList>
    </citation>
    <scope>NUCLEOTIDE SEQUENCE [LARGE SCALE GENOMIC DNA]</scope>
    <source>
        <strain evidence="1 2">AD045</strain>
    </source>
</reference>
<organism evidence="1 2">
    <name type="scientific">Linnemannia gamsii</name>
    <dbReference type="NCBI Taxonomy" id="64522"/>
    <lineage>
        <taxon>Eukaryota</taxon>
        <taxon>Fungi</taxon>
        <taxon>Fungi incertae sedis</taxon>
        <taxon>Mucoromycota</taxon>
        <taxon>Mortierellomycotina</taxon>
        <taxon>Mortierellomycetes</taxon>
        <taxon>Mortierellales</taxon>
        <taxon>Mortierellaceae</taxon>
        <taxon>Linnemannia</taxon>
    </lineage>
</organism>
<sequence>MTTAQTRNRLKRVHEHGQEVVPAFDLYLGVGSAPSTITNDTPVGHPAIASAIPDTHLMQSVYVYMSGSGMERRDLGTFVADSGARSGQAQMVLHDPLNMANAAESKSNTDNSGVPGGNLPVSIQMCIALQRQLQDQHSALASAFCQQTAIIWRQFATLQESHQENTEGLNAAGVSKLIIVKHATKQSSIITEAAAVRAKRMVPMTQAQEAQWSGNNWSRCRVSSSLAQSPGSTEIWNWFLAGDLYRINKPRKRQSYWRFWWQEQVIEKRLLQAYQEFDQQQTAPQNIDGPFAAYGLVAATGLLNLDAATKDVDMAATLYQQQRQDKTQSSQCQYLQEAQQRVFQQAQLQPASTTHTAALASGIGASSRHDPYCIRCRPLAMFRPLNA</sequence>